<keyword evidence="2" id="KW-1133">Transmembrane helix</keyword>
<feature type="region of interest" description="Disordered" evidence="1">
    <location>
        <begin position="58"/>
        <end position="175"/>
    </location>
</feature>
<keyword evidence="2" id="KW-0472">Membrane</keyword>
<feature type="transmembrane region" description="Helical" evidence="2">
    <location>
        <begin position="36"/>
        <end position="55"/>
    </location>
</feature>
<organism evidence="3 4">
    <name type="scientific">Streptomyces venezuelae</name>
    <dbReference type="NCBI Taxonomy" id="54571"/>
    <lineage>
        <taxon>Bacteria</taxon>
        <taxon>Bacillati</taxon>
        <taxon>Actinomycetota</taxon>
        <taxon>Actinomycetes</taxon>
        <taxon>Kitasatosporales</taxon>
        <taxon>Streptomycetaceae</taxon>
        <taxon>Streptomyces</taxon>
    </lineage>
</organism>
<evidence type="ECO:0000313" key="3">
    <source>
        <dbReference type="EMBL" id="QES52477.1"/>
    </source>
</evidence>
<gene>
    <name evidence="3" type="ORF">DEJ50_17660</name>
</gene>
<feature type="compositionally biased region" description="Basic and acidic residues" evidence="1">
    <location>
        <begin position="120"/>
        <end position="132"/>
    </location>
</feature>
<dbReference type="EMBL" id="CP029190">
    <property type="protein sequence ID" value="QES52477.1"/>
    <property type="molecule type" value="Genomic_DNA"/>
</dbReference>
<feature type="region of interest" description="Disordered" evidence="1">
    <location>
        <begin position="279"/>
        <end position="346"/>
    </location>
</feature>
<evidence type="ECO:0008006" key="5">
    <source>
        <dbReference type="Google" id="ProtNLM"/>
    </source>
</evidence>
<protein>
    <recommendedName>
        <fullName evidence="5">DUF4232 domain-containing protein</fullName>
    </recommendedName>
</protein>
<name>A0A5P2DE37_STRVZ</name>
<proteinExistence type="predicted"/>
<evidence type="ECO:0000256" key="1">
    <source>
        <dbReference type="SAM" id="MobiDB-lite"/>
    </source>
</evidence>
<feature type="compositionally biased region" description="Basic and acidic residues" evidence="1">
    <location>
        <begin position="102"/>
        <end position="112"/>
    </location>
</feature>
<dbReference type="Proteomes" id="UP000325211">
    <property type="component" value="Chromosome"/>
</dbReference>
<feature type="compositionally biased region" description="Low complexity" evidence="1">
    <location>
        <begin position="291"/>
        <end position="301"/>
    </location>
</feature>
<evidence type="ECO:0000313" key="4">
    <source>
        <dbReference type="Proteomes" id="UP000325211"/>
    </source>
</evidence>
<feature type="compositionally biased region" description="Low complexity" evidence="1">
    <location>
        <begin position="134"/>
        <end position="158"/>
    </location>
</feature>
<keyword evidence="2" id="KW-0812">Transmembrane</keyword>
<accession>A0A5P2DE37</accession>
<reference evidence="3 4" key="1">
    <citation type="submission" date="2018-05" db="EMBL/GenBank/DDBJ databases">
        <title>Streptomyces venezuelae.</title>
        <authorList>
            <person name="Kim W."/>
            <person name="Lee N."/>
            <person name="Cho B.-K."/>
        </authorList>
    </citation>
    <scope>NUCLEOTIDE SEQUENCE [LARGE SCALE GENOMIC DNA]</scope>
    <source>
        <strain evidence="3 4">ATCC 21782</strain>
    </source>
</reference>
<sequence>MRSMFQGAVGGLEPAEDALERLRIAVPRRRARKRQALVGAAAMVVLAGVGVPTLMHLTGSPDQARDTAAVAGHGQDSSGQTAGTAGDPNLARPGLGKSKSPKPADKGKGGRDAEDEEAGEDKPDRGKGRPEAPEPGSAPTGGASGSAGASAGDAPTGKAKGKRPKPPAAGASAPACSAGQLGAVADTRTPDADGKVYGTFRVTNLSGQGCVVSAAGSLTVAPAPGSPGQPLVPVVEHTEDDPATGLPPASAAAASLMLTPNTAYEVQFAWVPATEGCPAVPPTNGPSDQSGAQAPAETPTGATGGADGVTDSDPLDGGATPGSTGLEVTHTAEPGAPVAQTSIPSACGSGTVYTTGVIPVDSAQ</sequence>
<dbReference type="OrthoDB" id="3872225at2"/>
<dbReference type="AlphaFoldDB" id="A0A5P2DE37"/>
<evidence type="ECO:0000256" key="2">
    <source>
        <dbReference type="SAM" id="Phobius"/>
    </source>
</evidence>